<gene>
    <name evidence="1" type="ORF">EEDITHA_LOCUS11874</name>
</gene>
<comment type="caution">
    <text evidence="1">The sequence shown here is derived from an EMBL/GenBank/DDBJ whole genome shotgun (WGS) entry which is preliminary data.</text>
</comment>
<evidence type="ECO:0000313" key="2">
    <source>
        <dbReference type="Proteomes" id="UP001153954"/>
    </source>
</evidence>
<dbReference type="EMBL" id="CAKOGL010000016">
    <property type="protein sequence ID" value="CAH2096551.1"/>
    <property type="molecule type" value="Genomic_DNA"/>
</dbReference>
<evidence type="ECO:0000313" key="1">
    <source>
        <dbReference type="EMBL" id="CAH2096551.1"/>
    </source>
</evidence>
<name>A0AAU9UBZ9_EUPED</name>
<proteinExistence type="predicted"/>
<protein>
    <submittedName>
        <fullName evidence="1">Uncharacterized protein</fullName>
    </submittedName>
</protein>
<organism evidence="1 2">
    <name type="scientific">Euphydryas editha</name>
    <name type="common">Edith's checkerspot</name>
    <dbReference type="NCBI Taxonomy" id="104508"/>
    <lineage>
        <taxon>Eukaryota</taxon>
        <taxon>Metazoa</taxon>
        <taxon>Ecdysozoa</taxon>
        <taxon>Arthropoda</taxon>
        <taxon>Hexapoda</taxon>
        <taxon>Insecta</taxon>
        <taxon>Pterygota</taxon>
        <taxon>Neoptera</taxon>
        <taxon>Endopterygota</taxon>
        <taxon>Lepidoptera</taxon>
        <taxon>Glossata</taxon>
        <taxon>Ditrysia</taxon>
        <taxon>Papilionoidea</taxon>
        <taxon>Nymphalidae</taxon>
        <taxon>Nymphalinae</taxon>
        <taxon>Euphydryas</taxon>
    </lineage>
</organism>
<reference evidence="1" key="1">
    <citation type="submission" date="2022-03" db="EMBL/GenBank/DDBJ databases">
        <authorList>
            <person name="Tunstrom K."/>
        </authorList>
    </citation>
    <scope>NUCLEOTIDE SEQUENCE</scope>
</reference>
<dbReference type="Proteomes" id="UP001153954">
    <property type="component" value="Unassembled WGS sequence"/>
</dbReference>
<accession>A0AAU9UBZ9</accession>
<sequence>MIRQRRIDSRHRPSYGGKNCKLQYTLRNSMSLQQCAGRPPVRISPFRPTREFALNIFPAGYTYMITLYTSCF</sequence>
<dbReference type="AlphaFoldDB" id="A0AAU9UBZ9"/>
<keyword evidence="2" id="KW-1185">Reference proteome</keyword>